<keyword evidence="13" id="KW-1185">Reference proteome</keyword>
<dbReference type="InParanoid" id="D8LWR3"/>
<evidence type="ECO:0000256" key="4">
    <source>
        <dbReference type="ARBA" id="ARBA00022741"/>
    </source>
</evidence>
<dbReference type="SUPFAM" id="SSF56112">
    <property type="entry name" value="Protein kinase-like (PK-like)"/>
    <property type="match status" value="1"/>
</dbReference>
<dbReference type="PROSITE" id="PS50011">
    <property type="entry name" value="PROTEIN_KINASE_DOM"/>
    <property type="match status" value="1"/>
</dbReference>
<dbReference type="PANTHER" id="PTHR44899">
    <property type="entry name" value="CAMK FAMILY PROTEIN KINASE"/>
    <property type="match status" value="1"/>
</dbReference>
<evidence type="ECO:0000256" key="6">
    <source>
        <dbReference type="ARBA" id="ARBA00022840"/>
    </source>
</evidence>
<evidence type="ECO:0000313" key="13">
    <source>
        <dbReference type="Proteomes" id="UP000008312"/>
    </source>
</evidence>
<dbReference type="PROSITE" id="PS00107">
    <property type="entry name" value="PROTEIN_KINASE_ATP"/>
    <property type="match status" value="1"/>
</dbReference>
<dbReference type="Proteomes" id="UP000008312">
    <property type="component" value="Unassembled WGS sequence"/>
</dbReference>
<dbReference type="GO" id="GO:0004674">
    <property type="term" value="F:protein serine/threonine kinase activity"/>
    <property type="evidence" value="ECO:0007669"/>
    <property type="project" value="UniProtKB-KW"/>
</dbReference>
<keyword evidence="6 9" id="KW-0067">ATP-binding</keyword>
<comment type="catalytic activity">
    <reaction evidence="7">
        <text>L-threonyl-[protein] + ATP = O-phospho-L-threonyl-[protein] + ADP + H(+)</text>
        <dbReference type="Rhea" id="RHEA:46608"/>
        <dbReference type="Rhea" id="RHEA-COMP:11060"/>
        <dbReference type="Rhea" id="RHEA-COMP:11605"/>
        <dbReference type="ChEBI" id="CHEBI:15378"/>
        <dbReference type="ChEBI" id="CHEBI:30013"/>
        <dbReference type="ChEBI" id="CHEBI:30616"/>
        <dbReference type="ChEBI" id="CHEBI:61977"/>
        <dbReference type="ChEBI" id="CHEBI:456216"/>
        <dbReference type="EC" id="2.7.11.1"/>
    </reaction>
</comment>
<name>D8LWR3_BLAHO</name>
<reference evidence="12" key="1">
    <citation type="submission" date="2010-02" db="EMBL/GenBank/DDBJ databases">
        <title>Sequencing and annotation of the Blastocystis hominis genome.</title>
        <authorList>
            <person name="Wincker P."/>
        </authorList>
    </citation>
    <scope>NUCLEOTIDE SEQUENCE</scope>
    <source>
        <strain evidence="12">Singapore isolate B</strain>
    </source>
</reference>
<evidence type="ECO:0000256" key="3">
    <source>
        <dbReference type="ARBA" id="ARBA00022679"/>
    </source>
</evidence>
<organism evidence="12">
    <name type="scientific">Blastocystis hominis</name>
    <dbReference type="NCBI Taxonomy" id="12968"/>
    <lineage>
        <taxon>Eukaryota</taxon>
        <taxon>Sar</taxon>
        <taxon>Stramenopiles</taxon>
        <taxon>Bigyra</taxon>
        <taxon>Opalozoa</taxon>
        <taxon>Opalinata</taxon>
        <taxon>Blastocystidae</taxon>
        <taxon>Blastocystis</taxon>
    </lineage>
</organism>
<dbReference type="InterPro" id="IPR011009">
    <property type="entry name" value="Kinase-like_dom_sf"/>
</dbReference>
<dbReference type="InterPro" id="IPR000719">
    <property type="entry name" value="Prot_kinase_dom"/>
</dbReference>
<evidence type="ECO:0000313" key="12">
    <source>
        <dbReference type="EMBL" id="CBK20252.2"/>
    </source>
</evidence>
<dbReference type="GO" id="GO:0005524">
    <property type="term" value="F:ATP binding"/>
    <property type="evidence" value="ECO:0007669"/>
    <property type="project" value="UniProtKB-UniRule"/>
</dbReference>
<dbReference type="AlphaFoldDB" id="D8LWR3"/>
<proteinExistence type="predicted"/>
<evidence type="ECO:0000256" key="1">
    <source>
        <dbReference type="ARBA" id="ARBA00012513"/>
    </source>
</evidence>
<dbReference type="RefSeq" id="XP_012894300.1">
    <property type="nucleotide sequence ID" value="XM_013038846.1"/>
</dbReference>
<dbReference type="EMBL" id="FN668638">
    <property type="protein sequence ID" value="CBK20252.2"/>
    <property type="molecule type" value="Genomic_DNA"/>
</dbReference>
<evidence type="ECO:0000256" key="8">
    <source>
        <dbReference type="ARBA" id="ARBA00048679"/>
    </source>
</evidence>
<evidence type="ECO:0000256" key="10">
    <source>
        <dbReference type="SAM" id="Phobius"/>
    </source>
</evidence>
<evidence type="ECO:0000256" key="9">
    <source>
        <dbReference type="PROSITE-ProRule" id="PRU10141"/>
    </source>
</evidence>
<dbReference type="Gene3D" id="1.10.510.10">
    <property type="entry name" value="Transferase(Phosphotransferase) domain 1"/>
    <property type="match status" value="1"/>
</dbReference>
<keyword evidence="3" id="KW-0808">Transferase</keyword>
<keyword evidence="5" id="KW-0418">Kinase</keyword>
<keyword evidence="10" id="KW-1133">Transmembrane helix</keyword>
<keyword evidence="2" id="KW-0723">Serine/threonine-protein kinase</keyword>
<evidence type="ECO:0000259" key="11">
    <source>
        <dbReference type="PROSITE" id="PS50011"/>
    </source>
</evidence>
<dbReference type="Pfam" id="PF00069">
    <property type="entry name" value="Pkinase"/>
    <property type="match status" value="1"/>
</dbReference>
<evidence type="ECO:0000256" key="7">
    <source>
        <dbReference type="ARBA" id="ARBA00047899"/>
    </source>
</evidence>
<evidence type="ECO:0000256" key="2">
    <source>
        <dbReference type="ARBA" id="ARBA00022527"/>
    </source>
</evidence>
<gene>
    <name evidence="12" type="ORF">GSBLH_T00000616001</name>
</gene>
<keyword evidence="4 9" id="KW-0547">Nucleotide-binding</keyword>
<dbReference type="InterPro" id="IPR017441">
    <property type="entry name" value="Protein_kinase_ATP_BS"/>
</dbReference>
<evidence type="ECO:0000256" key="5">
    <source>
        <dbReference type="ARBA" id="ARBA00022777"/>
    </source>
</evidence>
<feature type="transmembrane region" description="Helical" evidence="10">
    <location>
        <begin position="101"/>
        <end position="128"/>
    </location>
</feature>
<dbReference type="EC" id="2.7.11.1" evidence="1"/>
<sequence length="153" mass="17364">MFKFDVLKTVGSGASGLILLAREKESHRLFAVKKCQIPDQSSESPEVPHIEERYLSKLTHPNIVSCIESFTEGSSFYIVMEYAAAGDLQKLINRFGSEGRFISFGVFYLAFLPSTQFVPSCLIVSMHWDVFMTMELFTEILNRLIFCFSVTEP</sequence>
<dbReference type="InterPro" id="IPR051131">
    <property type="entry name" value="NEK_Ser/Thr_kinase_NIMA"/>
</dbReference>
<comment type="catalytic activity">
    <reaction evidence="8">
        <text>L-seryl-[protein] + ATP = O-phospho-L-seryl-[protein] + ADP + H(+)</text>
        <dbReference type="Rhea" id="RHEA:17989"/>
        <dbReference type="Rhea" id="RHEA-COMP:9863"/>
        <dbReference type="Rhea" id="RHEA-COMP:11604"/>
        <dbReference type="ChEBI" id="CHEBI:15378"/>
        <dbReference type="ChEBI" id="CHEBI:29999"/>
        <dbReference type="ChEBI" id="CHEBI:30616"/>
        <dbReference type="ChEBI" id="CHEBI:83421"/>
        <dbReference type="ChEBI" id="CHEBI:456216"/>
        <dbReference type="EC" id="2.7.11.1"/>
    </reaction>
</comment>
<dbReference type="SMART" id="SM00220">
    <property type="entry name" value="S_TKc"/>
    <property type="match status" value="1"/>
</dbReference>
<protein>
    <recommendedName>
        <fullName evidence="1">non-specific serine/threonine protein kinase</fullName>
        <ecNumber evidence="1">2.7.11.1</ecNumber>
    </recommendedName>
</protein>
<accession>D8LWR3</accession>
<keyword evidence="10" id="KW-0472">Membrane</keyword>
<dbReference type="PANTHER" id="PTHR44899:SF3">
    <property type="entry name" value="SERINE_THREONINE-PROTEIN KINASE NEK1"/>
    <property type="match status" value="1"/>
</dbReference>
<feature type="binding site" evidence="9">
    <location>
        <position position="34"/>
    </location>
    <ligand>
        <name>ATP</name>
        <dbReference type="ChEBI" id="CHEBI:30616"/>
    </ligand>
</feature>
<keyword evidence="10" id="KW-0812">Transmembrane</keyword>
<dbReference type="GeneID" id="24917918"/>
<feature type="domain" description="Protein kinase" evidence="11">
    <location>
        <begin position="4"/>
        <end position="153"/>
    </location>
</feature>
<dbReference type="OrthoDB" id="40902at2759"/>